<sequence>MFRLPATVAISRFGELVGRGAARVLDFRLGGEAGQGGAPRVLVTCEHAGSALPLGYSWNARDEQRVAQTHWAYDPGAAEFASELASALQGVAVLSTFSRLLVDVNRPLASPTLIRRDCGDHTVELNEFIGVQEIDRRVAEFYVPFHLTLNAVAAEVQPDLILSVHSFTQHYDGQAARDFEIGVLCSHDEDLAGHFLDTFEAAGFPSRLNEPYSGKEGIMHSPESLAGPLEGGGRVPAIMFEFRNDRCTAQEWRARAIDQIAHVVSSRTRTGAEEEGEGGGDGE</sequence>
<dbReference type="AlphaFoldDB" id="A0A7S2RSX3"/>
<proteinExistence type="predicted"/>
<accession>A0A7S2RSX3</accession>
<name>A0A7S2RSX3_9STRA</name>
<dbReference type="Pfam" id="PF05013">
    <property type="entry name" value="FGase"/>
    <property type="match status" value="1"/>
</dbReference>
<evidence type="ECO:0008006" key="2">
    <source>
        <dbReference type="Google" id="ProtNLM"/>
    </source>
</evidence>
<evidence type="ECO:0000313" key="1">
    <source>
        <dbReference type="EMBL" id="CAD9679803.1"/>
    </source>
</evidence>
<dbReference type="SUPFAM" id="SSF53187">
    <property type="entry name" value="Zn-dependent exopeptidases"/>
    <property type="match status" value="1"/>
</dbReference>
<dbReference type="InterPro" id="IPR007709">
    <property type="entry name" value="N-FG_amidohydro"/>
</dbReference>
<gene>
    <name evidence="1" type="ORF">RMAR1173_LOCUS7669</name>
</gene>
<reference evidence="1" key="1">
    <citation type="submission" date="2021-01" db="EMBL/GenBank/DDBJ databases">
        <authorList>
            <person name="Corre E."/>
            <person name="Pelletier E."/>
            <person name="Niang G."/>
            <person name="Scheremetjew M."/>
            <person name="Finn R."/>
            <person name="Kale V."/>
            <person name="Holt S."/>
            <person name="Cochrane G."/>
            <person name="Meng A."/>
            <person name="Brown T."/>
            <person name="Cohen L."/>
        </authorList>
    </citation>
    <scope>NUCLEOTIDE SEQUENCE</scope>
    <source>
        <strain evidence="1">CCMP1243</strain>
    </source>
</reference>
<dbReference type="Gene3D" id="3.40.630.40">
    <property type="entry name" value="Zn-dependent exopeptidases"/>
    <property type="match status" value="1"/>
</dbReference>
<protein>
    <recommendedName>
        <fullName evidence="2">N-formylglutamate amidohydrolase</fullName>
    </recommendedName>
</protein>
<organism evidence="1">
    <name type="scientific">Rhizochromulina marina</name>
    <dbReference type="NCBI Taxonomy" id="1034831"/>
    <lineage>
        <taxon>Eukaryota</taxon>
        <taxon>Sar</taxon>
        <taxon>Stramenopiles</taxon>
        <taxon>Ochrophyta</taxon>
        <taxon>Dictyochophyceae</taxon>
        <taxon>Rhizochromulinales</taxon>
        <taxon>Rhizochromulina</taxon>
    </lineage>
</organism>
<dbReference type="EMBL" id="HBHJ01011777">
    <property type="protein sequence ID" value="CAD9679803.1"/>
    <property type="molecule type" value="Transcribed_RNA"/>
</dbReference>